<evidence type="ECO:0000313" key="1">
    <source>
        <dbReference type="EMBL" id="MPM70216.1"/>
    </source>
</evidence>
<accession>A0A645BXG8</accession>
<proteinExistence type="predicted"/>
<comment type="caution">
    <text evidence="1">The sequence shown here is derived from an EMBL/GenBank/DDBJ whole genome shotgun (WGS) entry which is preliminary data.</text>
</comment>
<sequence>MATKIGPIMLLYPSGETRSFIIQKDTPIFYSRFPIGIDTRHYISLRLLHHRYIHPPIPGRHTHLFSQFIHTIYSTTAVATGYYQSFLHPLKWIVYCSDDKLLILILKLLLIEFLSLDKLLDIRRLQATYYDTVFRGSIF</sequence>
<dbReference type="AlphaFoldDB" id="A0A645BXG8"/>
<name>A0A645BXG8_9ZZZZ</name>
<protein>
    <submittedName>
        <fullName evidence="1">Uncharacterized protein</fullName>
    </submittedName>
</protein>
<organism evidence="1">
    <name type="scientific">bioreactor metagenome</name>
    <dbReference type="NCBI Taxonomy" id="1076179"/>
    <lineage>
        <taxon>unclassified sequences</taxon>
        <taxon>metagenomes</taxon>
        <taxon>ecological metagenomes</taxon>
    </lineage>
</organism>
<dbReference type="EMBL" id="VSSQ01023345">
    <property type="protein sequence ID" value="MPM70216.1"/>
    <property type="molecule type" value="Genomic_DNA"/>
</dbReference>
<reference evidence="1" key="1">
    <citation type="submission" date="2019-08" db="EMBL/GenBank/DDBJ databases">
        <authorList>
            <person name="Kucharzyk K."/>
            <person name="Murdoch R.W."/>
            <person name="Higgins S."/>
            <person name="Loffler F."/>
        </authorList>
    </citation>
    <scope>NUCLEOTIDE SEQUENCE</scope>
</reference>
<gene>
    <name evidence="1" type="ORF">SDC9_117169</name>
</gene>